<dbReference type="EMBL" id="CAJPWZ010002166">
    <property type="protein sequence ID" value="CAG2232187.1"/>
    <property type="molecule type" value="Genomic_DNA"/>
</dbReference>
<comment type="caution">
    <text evidence="3">The sequence shown here is derived from an EMBL/GenBank/DDBJ whole genome shotgun (WGS) entry which is preliminary data.</text>
</comment>
<reference evidence="3" key="1">
    <citation type="submission" date="2021-03" db="EMBL/GenBank/DDBJ databases">
        <authorList>
            <person name="Bekaert M."/>
        </authorList>
    </citation>
    <scope>NUCLEOTIDE SEQUENCE</scope>
</reference>
<dbReference type="PROSITE" id="PS00028">
    <property type="entry name" value="ZINC_FINGER_C2H2_1"/>
    <property type="match status" value="1"/>
</dbReference>
<dbReference type="AlphaFoldDB" id="A0A8S3TLS1"/>
<protein>
    <recommendedName>
        <fullName evidence="2">C2H2-type domain-containing protein</fullName>
    </recommendedName>
</protein>
<feature type="region of interest" description="Disordered" evidence="1">
    <location>
        <begin position="198"/>
        <end position="244"/>
    </location>
</feature>
<dbReference type="OrthoDB" id="6161362at2759"/>
<evidence type="ECO:0000256" key="1">
    <source>
        <dbReference type="SAM" id="MobiDB-lite"/>
    </source>
</evidence>
<evidence type="ECO:0000313" key="3">
    <source>
        <dbReference type="EMBL" id="CAG2232187.1"/>
    </source>
</evidence>
<name>A0A8S3TLS1_MYTED</name>
<dbReference type="Proteomes" id="UP000683360">
    <property type="component" value="Unassembled WGS sequence"/>
</dbReference>
<organism evidence="3 4">
    <name type="scientific">Mytilus edulis</name>
    <name type="common">Blue mussel</name>
    <dbReference type="NCBI Taxonomy" id="6550"/>
    <lineage>
        <taxon>Eukaryota</taxon>
        <taxon>Metazoa</taxon>
        <taxon>Spiralia</taxon>
        <taxon>Lophotrochozoa</taxon>
        <taxon>Mollusca</taxon>
        <taxon>Bivalvia</taxon>
        <taxon>Autobranchia</taxon>
        <taxon>Pteriomorphia</taxon>
        <taxon>Mytilida</taxon>
        <taxon>Mytiloidea</taxon>
        <taxon>Mytilidae</taxon>
        <taxon>Mytilinae</taxon>
        <taxon>Mytilus</taxon>
    </lineage>
</organism>
<gene>
    <name evidence="3" type="ORF">MEDL_44935</name>
</gene>
<dbReference type="Gene3D" id="3.30.160.60">
    <property type="entry name" value="Classic Zinc Finger"/>
    <property type="match status" value="1"/>
</dbReference>
<feature type="compositionally biased region" description="Low complexity" evidence="1">
    <location>
        <begin position="230"/>
        <end position="239"/>
    </location>
</feature>
<accession>A0A8S3TLS1</accession>
<dbReference type="InterPro" id="IPR013087">
    <property type="entry name" value="Znf_C2H2_type"/>
</dbReference>
<proteinExistence type="predicted"/>
<evidence type="ECO:0000259" key="2">
    <source>
        <dbReference type="PROSITE" id="PS00028"/>
    </source>
</evidence>
<sequence>MSFLYDAAKAKRRATICLLCTDAPAYVYMGQKHRVVTHILVNHVSVSRTPYYCTLCLFRCTNMDTLKQHVNFHKPHQTLKDSLQAALPDKDYFLIAESPYFPQAGRDFKLLPRQRPGLGTTVRQTLVIAIHPSITTLASKRNKHQAALGVDLQFTNTIDFFDLPESPLVSTPELASPVRNIIMRDREIEEEENLLPQLLGASNPPVTPSTNHPATEWNGVPLSQGPAPNSSSSSSSSSSGCSALGEVKQSISTLLENTAAEHSRTRESIG</sequence>
<evidence type="ECO:0000313" key="4">
    <source>
        <dbReference type="Proteomes" id="UP000683360"/>
    </source>
</evidence>
<keyword evidence="4" id="KW-1185">Reference proteome</keyword>
<feature type="domain" description="C2H2-type" evidence="2">
    <location>
        <begin position="53"/>
        <end position="73"/>
    </location>
</feature>